<dbReference type="AlphaFoldDB" id="A0A285NC86"/>
<dbReference type="Proteomes" id="UP000219036">
    <property type="component" value="Unassembled WGS sequence"/>
</dbReference>
<protein>
    <submittedName>
        <fullName evidence="2">Uncharacterized protein</fullName>
    </submittedName>
</protein>
<dbReference type="EMBL" id="OBEI01000002">
    <property type="protein sequence ID" value="SNZ07060.1"/>
    <property type="molecule type" value="Genomic_DNA"/>
</dbReference>
<dbReference type="RefSeq" id="WP_097000069.1">
    <property type="nucleotide sequence ID" value="NZ_OBEI01000002.1"/>
</dbReference>
<dbReference type="OrthoDB" id="9849434at2"/>
<proteinExistence type="predicted"/>
<gene>
    <name evidence="2" type="ORF">SAMN06265182_0900</name>
</gene>
<feature type="signal peptide" evidence="1">
    <location>
        <begin position="1"/>
        <end position="21"/>
    </location>
</feature>
<evidence type="ECO:0000313" key="3">
    <source>
        <dbReference type="Proteomes" id="UP000219036"/>
    </source>
</evidence>
<accession>A0A285NC86</accession>
<organism evidence="2 3">
    <name type="scientific">Persephonella hydrogeniphila</name>
    <dbReference type="NCBI Taxonomy" id="198703"/>
    <lineage>
        <taxon>Bacteria</taxon>
        <taxon>Pseudomonadati</taxon>
        <taxon>Aquificota</taxon>
        <taxon>Aquificia</taxon>
        <taxon>Aquificales</taxon>
        <taxon>Hydrogenothermaceae</taxon>
        <taxon>Persephonella</taxon>
    </lineage>
</organism>
<keyword evidence="1" id="KW-0732">Signal</keyword>
<name>A0A285NC86_9AQUI</name>
<keyword evidence="3" id="KW-1185">Reference proteome</keyword>
<evidence type="ECO:0000313" key="2">
    <source>
        <dbReference type="EMBL" id="SNZ07060.1"/>
    </source>
</evidence>
<sequence>MKVSNLLKSSLFFALSSSVLFFSCENNSESNAYGEGDYLAYSGSVYLISPKDPQSPVQVSSGNTSYEFATVSIENFEPSTKNYAGLHVKDAVWLENSVYTTSLSGKVDFRKRQISNLSNVCSFGNIYGDIVKTKKYYMVVKTKGSDNTCGTSDDKSFLINSEMVSTDNAIPLNGWEILTYITGGVNDPYIYGFLMYNKSSNSIQRCNTDLTGCAQLKTDVVNVEDIAINNNNGDIFLCIETSSGSTIFEFDGVSLTNRNVSCDMGWDYDYDNTAIYSLQNDRNLYKFPYNGSDWMKIYNGGDMDLIFNVADNYLILDNFTKIIGVNKNGNSSWDLQIPAINGANQGKSIFSIGNTVYLTLIERDTNGNIVDIRACKASEGQSVSCDNNSYWLLFTASVNGSISLKDRSLTVYKLLKVENVDVQGGKLGGVLYSLYPEDPSSKLQIGTVPQNFKLSSWGGVGRYLLLSGYDIQNNQYDIFFLDVDRGNSLKQITNTPNKSEGSFLVYF</sequence>
<dbReference type="PROSITE" id="PS51257">
    <property type="entry name" value="PROKAR_LIPOPROTEIN"/>
    <property type="match status" value="1"/>
</dbReference>
<feature type="chain" id="PRO_5012267385" evidence="1">
    <location>
        <begin position="22"/>
        <end position="507"/>
    </location>
</feature>
<evidence type="ECO:0000256" key="1">
    <source>
        <dbReference type="SAM" id="SignalP"/>
    </source>
</evidence>
<reference evidence="3" key="1">
    <citation type="submission" date="2017-09" db="EMBL/GenBank/DDBJ databases">
        <authorList>
            <person name="Varghese N."/>
            <person name="Submissions S."/>
        </authorList>
    </citation>
    <scope>NUCLEOTIDE SEQUENCE [LARGE SCALE GENOMIC DNA]</scope>
    <source>
        <strain evidence="3">DSM 15103</strain>
    </source>
</reference>